<organism evidence="9 10">
    <name type="scientific">Paenibacillus septentrionalis</name>
    <dbReference type="NCBI Taxonomy" id="429342"/>
    <lineage>
        <taxon>Bacteria</taxon>
        <taxon>Bacillati</taxon>
        <taxon>Bacillota</taxon>
        <taxon>Bacilli</taxon>
        <taxon>Bacillales</taxon>
        <taxon>Paenibacillaceae</taxon>
        <taxon>Paenibacillus</taxon>
    </lineage>
</organism>
<evidence type="ECO:0000313" key="9">
    <source>
        <dbReference type="EMBL" id="MFC6332620.1"/>
    </source>
</evidence>
<comment type="subcellular location">
    <subcellularLocation>
        <location evidence="1 7">Cell membrane</location>
        <topology evidence="1 7">Multi-pass membrane protein</topology>
    </subcellularLocation>
</comment>
<dbReference type="InterPro" id="IPR045621">
    <property type="entry name" value="BPD_transp_1_N"/>
</dbReference>
<keyword evidence="5 7" id="KW-1133">Transmembrane helix</keyword>
<comment type="similarity">
    <text evidence="7">Belongs to the binding-protein-dependent transport system permease family.</text>
</comment>
<protein>
    <submittedName>
        <fullName evidence="9">ABC transporter permease</fullName>
    </submittedName>
</protein>
<evidence type="ECO:0000256" key="4">
    <source>
        <dbReference type="ARBA" id="ARBA00022692"/>
    </source>
</evidence>
<dbReference type="InterPro" id="IPR035906">
    <property type="entry name" value="MetI-like_sf"/>
</dbReference>
<dbReference type="SUPFAM" id="SSF161098">
    <property type="entry name" value="MetI-like"/>
    <property type="match status" value="1"/>
</dbReference>
<feature type="transmembrane region" description="Helical" evidence="7">
    <location>
        <begin position="177"/>
        <end position="197"/>
    </location>
</feature>
<feature type="transmembrane region" description="Helical" evidence="7">
    <location>
        <begin position="235"/>
        <end position="261"/>
    </location>
</feature>
<keyword evidence="3" id="KW-1003">Cell membrane</keyword>
<dbReference type="InterPro" id="IPR000515">
    <property type="entry name" value="MetI-like"/>
</dbReference>
<feature type="domain" description="ABC transmembrane type-1" evidence="8">
    <location>
        <begin position="95"/>
        <end position="304"/>
    </location>
</feature>
<dbReference type="EMBL" id="JBHSTE010000002">
    <property type="protein sequence ID" value="MFC6332620.1"/>
    <property type="molecule type" value="Genomic_DNA"/>
</dbReference>
<evidence type="ECO:0000256" key="7">
    <source>
        <dbReference type="RuleBase" id="RU363032"/>
    </source>
</evidence>
<dbReference type="PROSITE" id="PS50928">
    <property type="entry name" value="ABC_TM1"/>
    <property type="match status" value="1"/>
</dbReference>
<sequence length="316" mass="34165">MIGYIAKRLLSLIPILLIVGTTVFFIIHLTPGDPASIMLGPEASQQQIDDLKAELGLDKPILIRFVQWIGGVITGNLGESYFMKMSVATAISEHFGPTLSLTICAQLIALIVAIPLGIIAAKKKGSITDQAVMGVSFLGISTPSFLIGLFLILLFAVELQWLPASGYKTLESGLFSHLQFMILPAISLGFMQAALIVRMTRATMLEVLNQSYIEIARAKGVSEIIIVLKHGFRNAAIPILTVVGQSFALLIGGATVTETVFNIPGIGQLIVNSVERRDYEVIQGVVLVIAALYVAINLLIDLLYGLLDPRVRLNNR</sequence>
<dbReference type="Proteomes" id="UP001596233">
    <property type="component" value="Unassembled WGS sequence"/>
</dbReference>
<evidence type="ECO:0000256" key="1">
    <source>
        <dbReference type="ARBA" id="ARBA00004651"/>
    </source>
</evidence>
<evidence type="ECO:0000256" key="5">
    <source>
        <dbReference type="ARBA" id="ARBA00022989"/>
    </source>
</evidence>
<feature type="transmembrane region" description="Helical" evidence="7">
    <location>
        <begin position="281"/>
        <end position="307"/>
    </location>
</feature>
<dbReference type="Gene3D" id="1.10.3720.10">
    <property type="entry name" value="MetI-like"/>
    <property type="match status" value="1"/>
</dbReference>
<keyword evidence="2 7" id="KW-0813">Transport</keyword>
<accession>A0ABW1V4E5</accession>
<keyword evidence="6 7" id="KW-0472">Membrane</keyword>
<comment type="caution">
    <text evidence="9">The sequence shown here is derived from an EMBL/GenBank/DDBJ whole genome shotgun (WGS) entry which is preliminary data.</text>
</comment>
<dbReference type="Pfam" id="PF00528">
    <property type="entry name" value="BPD_transp_1"/>
    <property type="match status" value="1"/>
</dbReference>
<dbReference type="PANTHER" id="PTHR43163">
    <property type="entry name" value="DIPEPTIDE TRANSPORT SYSTEM PERMEASE PROTEIN DPPB-RELATED"/>
    <property type="match status" value="1"/>
</dbReference>
<dbReference type="RefSeq" id="WP_379233170.1">
    <property type="nucleotide sequence ID" value="NZ_JBHSTE010000002.1"/>
</dbReference>
<gene>
    <name evidence="9" type="ORF">ACFP56_08275</name>
</gene>
<keyword evidence="4 7" id="KW-0812">Transmembrane</keyword>
<feature type="transmembrane region" description="Helical" evidence="7">
    <location>
        <begin position="131"/>
        <end position="157"/>
    </location>
</feature>
<dbReference type="Pfam" id="PF19300">
    <property type="entry name" value="BPD_transp_1_N"/>
    <property type="match status" value="1"/>
</dbReference>
<dbReference type="CDD" id="cd06261">
    <property type="entry name" value="TM_PBP2"/>
    <property type="match status" value="1"/>
</dbReference>
<evidence type="ECO:0000256" key="6">
    <source>
        <dbReference type="ARBA" id="ARBA00023136"/>
    </source>
</evidence>
<evidence type="ECO:0000259" key="8">
    <source>
        <dbReference type="PROSITE" id="PS50928"/>
    </source>
</evidence>
<name>A0ABW1V4E5_9BACL</name>
<proteinExistence type="inferred from homology"/>
<feature type="transmembrane region" description="Helical" evidence="7">
    <location>
        <begin position="99"/>
        <end position="119"/>
    </location>
</feature>
<feature type="transmembrane region" description="Helical" evidence="7">
    <location>
        <begin position="9"/>
        <end position="29"/>
    </location>
</feature>
<reference evidence="10" key="1">
    <citation type="journal article" date="2019" name="Int. J. Syst. Evol. Microbiol.">
        <title>The Global Catalogue of Microorganisms (GCM) 10K type strain sequencing project: providing services to taxonomists for standard genome sequencing and annotation.</title>
        <authorList>
            <consortium name="The Broad Institute Genomics Platform"/>
            <consortium name="The Broad Institute Genome Sequencing Center for Infectious Disease"/>
            <person name="Wu L."/>
            <person name="Ma J."/>
        </authorList>
    </citation>
    <scope>NUCLEOTIDE SEQUENCE [LARGE SCALE GENOMIC DNA]</scope>
    <source>
        <strain evidence="10">PCU 280</strain>
    </source>
</reference>
<evidence type="ECO:0000313" key="10">
    <source>
        <dbReference type="Proteomes" id="UP001596233"/>
    </source>
</evidence>
<dbReference type="PANTHER" id="PTHR43163:SF6">
    <property type="entry name" value="DIPEPTIDE TRANSPORT SYSTEM PERMEASE PROTEIN DPPB-RELATED"/>
    <property type="match status" value="1"/>
</dbReference>
<keyword evidence="10" id="KW-1185">Reference proteome</keyword>
<evidence type="ECO:0000256" key="3">
    <source>
        <dbReference type="ARBA" id="ARBA00022475"/>
    </source>
</evidence>
<evidence type="ECO:0000256" key="2">
    <source>
        <dbReference type="ARBA" id="ARBA00022448"/>
    </source>
</evidence>